<evidence type="ECO:0000256" key="9">
    <source>
        <dbReference type="NCBIfam" id="TIGR00187"/>
    </source>
</evidence>
<evidence type="ECO:0000256" key="3">
    <source>
        <dbReference type="ARBA" id="ARBA00004887"/>
    </source>
</evidence>
<evidence type="ECO:0000313" key="13">
    <source>
        <dbReference type="Proteomes" id="UP001600165"/>
    </source>
</evidence>
<dbReference type="InterPro" id="IPR023366">
    <property type="entry name" value="ATP_synth_asu-like_sf"/>
</dbReference>
<feature type="repeat" description="Lumazine-binding" evidence="10">
    <location>
        <begin position="1"/>
        <end position="97"/>
    </location>
</feature>
<organism evidence="12 13">
    <name type="scientific">Almyronema epifaneia S1</name>
    <dbReference type="NCBI Taxonomy" id="2991925"/>
    <lineage>
        <taxon>Bacteria</taxon>
        <taxon>Bacillati</taxon>
        <taxon>Cyanobacteriota</taxon>
        <taxon>Cyanophyceae</taxon>
        <taxon>Nodosilineales</taxon>
        <taxon>Nodosilineaceae</taxon>
        <taxon>Almyronema</taxon>
        <taxon>Almyronema epifaneia</taxon>
    </lineage>
</organism>
<evidence type="ECO:0000256" key="8">
    <source>
        <dbReference type="ARBA" id="ARBA00022737"/>
    </source>
</evidence>
<dbReference type="PIRSF" id="PIRSF000498">
    <property type="entry name" value="Riboflavin_syn_A"/>
    <property type="match status" value="1"/>
</dbReference>
<keyword evidence="7 12" id="KW-0808">Transferase</keyword>
<dbReference type="PANTHER" id="PTHR21098">
    <property type="entry name" value="RIBOFLAVIN SYNTHASE ALPHA CHAIN"/>
    <property type="match status" value="1"/>
</dbReference>
<dbReference type="Pfam" id="PF00677">
    <property type="entry name" value="Lum_binding"/>
    <property type="match status" value="2"/>
</dbReference>
<evidence type="ECO:0000256" key="10">
    <source>
        <dbReference type="PROSITE-ProRule" id="PRU00524"/>
    </source>
</evidence>
<gene>
    <name evidence="12" type="primary">ribE</name>
    <name evidence="12" type="ORF">ACFVKH_07490</name>
</gene>
<evidence type="ECO:0000256" key="2">
    <source>
        <dbReference type="ARBA" id="ARBA00002803"/>
    </source>
</evidence>
<comment type="function">
    <text evidence="2">Catalyzes the dismutation of two molecules of 6,7-dimethyl-8-ribityllumazine, resulting in the formation of riboflavin and 5-amino-6-(D-ribitylamino)uracil.</text>
</comment>
<evidence type="ECO:0000313" key="12">
    <source>
        <dbReference type="EMBL" id="MFE4106112.1"/>
    </source>
</evidence>
<dbReference type="Gene3D" id="2.40.30.20">
    <property type="match status" value="2"/>
</dbReference>
<dbReference type="InterPro" id="IPR001783">
    <property type="entry name" value="Lumazine-bd"/>
</dbReference>
<dbReference type="RefSeq" id="WP_377963552.1">
    <property type="nucleotide sequence ID" value="NZ_JBHZOL010000052.1"/>
</dbReference>
<accession>A0ABW6ID52</accession>
<feature type="domain" description="Lumazine-binding" evidence="11">
    <location>
        <begin position="1"/>
        <end position="97"/>
    </location>
</feature>
<evidence type="ECO:0000256" key="4">
    <source>
        <dbReference type="ARBA" id="ARBA00012827"/>
    </source>
</evidence>
<dbReference type="GO" id="GO:0004746">
    <property type="term" value="F:riboflavin synthase activity"/>
    <property type="evidence" value="ECO:0007669"/>
    <property type="project" value="UniProtKB-EC"/>
</dbReference>
<dbReference type="EMBL" id="JBHZOL010000052">
    <property type="protein sequence ID" value="MFE4106112.1"/>
    <property type="molecule type" value="Genomic_DNA"/>
</dbReference>
<dbReference type="Proteomes" id="UP001600165">
    <property type="component" value="Unassembled WGS sequence"/>
</dbReference>
<dbReference type="InterPro" id="IPR017938">
    <property type="entry name" value="Riboflavin_synthase-like_b-brl"/>
</dbReference>
<reference evidence="12 13" key="1">
    <citation type="submission" date="2024-10" db="EMBL/GenBank/DDBJ databases">
        <authorList>
            <person name="Ratan Roy A."/>
            <person name="Morales Sandoval P.H."/>
            <person name="De Los Santos Villalobos S."/>
            <person name="Chakraborty S."/>
            <person name="Mukherjee J."/>
        </authorList>
    </citation>
    <scope>NUCLEOTIDE SEQUENCE [LARGE SCALE GENOMIC DNA]</scope>
    <source>
        <strain evidence="12 13">S1</strain>
    </source>
</reference>
<dbReference type="EC" id="2.5.1.9" evidence="4 9"/>
<dbReference type="PROSITE" id="PS51177">
    <property type="entry name" value="LUMAZINE_BIND"/>
    <property type="match status" value="2"/>
</dbReference>
<feature type="repeat" description="Lumazine-binding" evidence="10">
    <location>
        <begin position="98"/>
        <end position="197"/>
    </location>
</feature>
<keyword evidence="6" id="KW-0686">Riboflavin biosynthesis</keyword>
<dbReference type="PANTHER" id="PTHR21098:SF12">
    <property type="entry name" value="RIBOFLAVIN SYNTHASE"/>
    <property type="match status" value="1"/>
</dbReference>
<evidence type="ECO:0000256" key="1">
    <source>
        <dbReference type="ARBA" id="ARBA00000968"/>
    </source>
</evidence>
<keyword evidence="8" id="KW-0677">Repeat</keyword>
<name>A0ABW6ID52_9CYAN</name>
<dbReference type="NCBIfam" id="NF006767">
    <property type="entry name" value="PRK09289.1"/>
    <property type="match status" value="1"/>
</dbReference>
<proteinExistence type="predicted"/>
<keyword evidence="13" id="KW-1185">Reference proteome</keyword>
<evidence type="ECO:0000256" key="5">
    <source>
        <dbReference type="ARBA" id="ARBA00013950"/>
    </source>
</evidence>
<dbReference type="NCBIfam" id="TIGR00187">
    <property type="entry name" value="ribE"/>
    <property type="match status" value="1"/>
</dbReference>
<sequence length="227" mass="24550">MFTGLIQTLGILSHPYPEQLKITCPHKGGDRLLQTLEYGDSVAVDGVCLTVETILSQGFTASASPETLNRSILGQHSEGTWVNLETSLRVGSKIGGHFVTGHVDGSGQLKKSVQVANAWEMSFSLSDSRVARYIVPKGSIAVNGVSLTVSDCGSSGDWFTVAVIPVTYAETNLQYLQPGDWVNLEGDILGKYVEKFAFLRAQGDRPICQPQPDLDITSDFLSEHGYL</sequence>
<comment type="pathway">
    <text evidence="3">Cofactor biosynthesis; riboflavin biosynthesis; riboflavin from 2-hydroxy-3-oxobutyl phosphate and 5-amino-6-(D-ribitylamino)uracil: step 2/2.</text>
</comment>
<evidence type="ECO:0000256" key="7">
    <source>
        <dbReference type="ARBA" id="ARBA00022679"/>
    </source>
</evidence>
<dbReference type="InterPro" id="IPR026017">
    <property type="entry name" value="Lumazine-bd_dom"/>
</dbReference>
<dbReference type="CDD" id="cd00402">
    <property type="entry name" value="Riboflavin_synthase_like"/>
    <property type="match status" value="1"/>
</dbReference>
<evidence type="ECO:0000256" key="6">
    <source>
        <dbReference type="ARBA" id="ARBA00022619"/>
    </source>
</evidence>
<evidence type="ECO:0000259" key="11">
    <source>
        <dbReference type="PROSITE" id="PS51177"/>
    </source>
</evidence>
<comment type="catalytic activity">
    <reaction evidence="1">
        <text>2 6,7-dimethyl-8-(1-D-ribityl)lumazine + H(+) = 5-amino-6-(D-ribitylamino)uracil + riboflavin</text>
        <dbReference type="Rhea" id="RHEA:20772"/>
        <dbReference type="ChEBI" id="CHEBI:15378"/>
        <dbReference type="ChEBI" id="CHEBI:15934"/>
        <dbReference type="ChEBI" id="CHEBI:57986"/>
        <dbReference type="ChEBI" id="CHEBI:58201"/>
        <dbReference type="EC" id="2.5.1.9"/>
    </reaction>
</comment>
<dbReference type="SUPFAM" id="SSF63380">
    <property type="entry name" value="Riboflavin synthase domain-like"/>
    <property type="match status" value="2"/>
</dbReference>
<comment type="caution">
    <text evidence="12">The sequence shown here is derived from an EMBL/GenBank/DDBJ whole genome shotgun (WGS) entry which is preliminary data.</text>
</comment>
<protein>
    <recommendedName>
        <fullName evidence="5 9">Riboflavin synthase</fullName>
        <ecNumber evidence="4 9">2.5.1.9</ecNumber>
    </recommendedName>
</protein>
<feature type="domain" description="Lumazine-binding" evidence="11">
    <location>
        <begin position="98"/>
        <end position="197"/>
    </location>
</feature>